<dbReference type="AlphaFoldDB" id="A0AAD3RX75"/>
<organism evidence="2 3">
    <name type="scientific">Nepenthes gracilis</name>
    <name type="common">Slender pitcher plant</name>
    <dbReference type="NCBI Taxonomy" id="150966"/>
    <lineage>
        <taxon>Eukaryota</taxon>
        <taxon>Viridiplantae</taxon>
        <taxon>Streptophyta</taxon>
        <taxon>Embryophyta</taxon>
        <taxon>Tracheophyta</taxon>
        <taxon>Spermatophyta</taxon>
        <taxon>Magnoliopsida</taxon>
        <taxon>eudicotyledons</taxon>
        <taxon>Gunneridae</taxon>
        <taxon>Pentapetalae</taxon>
        <taxon>Caryophyllales</taxon>
        <taxon>Nepenthaceae</taxon>
        <taxon>Nepenthes</taxon>
    </lineage>
</organism>
<feature type="region of interest" description="Disordered" evidence="1">
    <location>
        <begin position="1"/>
        <end position="79"/>
    </location>
</feature>
<gene>
    <name evidence="2" type="ORF">Nepgr_000882</name>
</gene>
<keyword evidence="3" id="KW-1185">Reference proteome</keyword>
<comment type="caution">
    <text evidence="2">The sequence shown here is derived from an EMBL/GenBank/DDBJ whole genome shotgun (WGS) entry which is preliminary data.</text>
</comment>
<protein>
    <submittedName>
        <fullName evidence="2">Uncharacterized protein</fullName>
    </submittedName>
</protein>
<dbReference type="EMBL" id="BSYO01000001">
    <property type="protein sequence ID" value="GMG99042.1"/>
    <property type="molecule type" value="Genomic_DNA"/>
</dbReference>
<reference evidence="2" key="1">
    <citation type="submission" date="2023-05" db="EMBL/GenBank/DDBJ databases">
        <title>Nepenthes gracilis genome sequencing.</title>
        <authorList>
            <person name="Fukushima K."/>
        </authorList>
    </citation>
    <scope>NUCLEOTIDE SEQUENCE</scope>
    <source>
        <strain evidence="2">SING2019-196</strain>
    </source>
</reference>
<proteinExistence type="predicted"/>
<evidence type="ECO:0000256" key="1">
    <source>
        <dbReference type="SAM" id="MobiDB-lite"/>
    </source>
</evidence>
<evidence type="ECO:0000313" key="3">
    <source>
        <dbReference type="Proteomes" id="UP001279734"/>
    </source>
</evidence>
<sequence>MTNRGTGQGGRRGRPGGSFGRPSGWKGQAEPGLSMRAKGGAAEGLSAEPARTKGGAQQGSASRWLVWPKGKVPRTWPKI</sequence>
<name>A0AAD3RX75_NEPGR</name>
<feature type="compositionally biased region" description="Gly residues" evidence="1">
    <location>
        <begin position="1"/>
        <end position="19"/>
    </location>
</feature>
<dbReference type="Proteomes" id="UP001279734">
    <property type="component" value="Unassembled WGS sequence"/>
</dbReference>
<accession>A0AAD3RX75</accession>
<evidence type="ECO:0000313" key="2">
    <source>
        <dbReference type="EMBL" id="GMG99042.1"/>
    </source>
</evidence>